<reference evidence="2 3" key="1">
    <citation type="submission" date="2015-12" db="EMBL/GenBank/DDBJ databases">
        <authorList>
            <person name="Shamseldin A."/>
            <person name="Moawad H."/>
            <person name="Abd El-Rahim W.M."/>
            <person name="Sadowsky M.J."/>
        </authorList>
    </citation>
    <scope>NUCLEOTIDE SEQUENCE [LARGE SCALE GENOMIC DNA]</scope>
    <source>
        <strain evidence="2 3">Ar51</strain>
    </source>
</reference>
<dbReference type="RefSeq" id="WP_058931150.1">
    <property type="nucleotide sequence ID" value="NZ_CP013747.1"/>
</dbReference>
<gene>
    <name evidence="2" type="ORF">AU252_13370</name>
</gene>
<name>A0A0U3QA12_9MICC</name>
<dbReference type="AlphaFoldDB" id="A0A0U3QA12"/>
<sequence>MNTTYNALIVPAHLTQPVRIATVNTGMPALQKLVAGNIESITSRDWHVYLNDEGYRLPQNDRAEVLIREAGVYLVDTLNGTAVFLGNGSRGDESDAPGHLIRLAEQLFDLPLAA</sequence>
<dbReference type="Pfam" id="PF12957">
    <property type="entry name" value="DUF3846"/>
    <property type="match status" value="1"/>
</dbReference>
<dbReference type="KEGG" id="psul:AU252_13370"/>
<organism evidence="2">
    <name type="scientific">Pseudarthrobacter sulfonivorans</name>
    <dbReference type="NCBI Taxonomy" id="121292"/>
    <lineage>
        <taxon>Bacteria</taxon>
        <taxon>Bacillati</taxon>
        <taxon>Actinomycetota</taxon>
        <taxon>Actinomycetes</taxon>
        <taxon>Micrococcales</taxon>
        <taxon>Micrococcaceae</taxon>
        <taxon>Pseudarthrobacter</taxon>
    </lineage>
</organism>
<dbReference type="Proteomes" id="UP000065151">
    <property type="component" value="Chromosome"/>
</dbReference>
<evidence type="ECO:0000313" key="2">
    <source>
        <dbReference type="EMBL" id="ALV42026.1"/>
    </source>
</evidence>
<proteinExistence type="predicted"/>
<accession>A0A0U3QA12</accession>
<protein>
    <recommendedName>
        <fullName evidence="1">DUF3846 domain-containing protein</fullName>
    </recommendedName>
</protein>
<dbReference type="InterPro" id="IPR024559">
    <property type="entry name" value="DUF3846"/>
</dbReference>
<feature type="domain" description="DUF3846" evidence="1">
    <location>
        <begin position="9"/>
        <end position="107"/>
    </location>
</feature>
<dbReference type="EMBL" id="CP013747">
    <property type="protein sequence ID" value="ALV42026.1"/>
    <property type="molecule type" value="Genomic_DNA"/>
</dbReference>
<evidence type="ECO:0000259" key="1">
    <source>
        <dbReference type="Pfam" id="PF12957"/>
    </source>
</evidence>
<evidence type="ECO:0000313" key="3">
    <source>
        <dbReference type="Proteomes" id="UP000065151"/>
    </source>
</evidence>